<protein>
    <submittedName>
        <fullName evidence="2">Zn-dependent hydrolase</fullName>
    </submittedName>
</protein>
<dbReference type="Gene3D" id="3.60.15.10">
    <property type="entry name" value="Ribonuclease Z/Hydroxyacylglutathione hydrolase-like"/>
    <property type="match status" value="1"/>
</dbReference>
<dbReference type="Pfam" id="PF00753">
    <property type="entry name" value="Lactamase_B"/>
    <property type="match status" value="1"/>
</dbReference>
<accession>A0A1S9TTC7</accession>
<dbReference type="InterPro" id="IPR036866">
    <property type="entry name" value="RibonucZ/Hydroxyglut_hydro"/>
</dbReference>
<dbReference type="EMBL" id="MUAJ01000005">
    <property type="protein sequence ID" value="OOR13170.1"/>
    <property type="molecule type" value="Genomic_DNA"/>
</dbReference>
<sequence>MEAIVMQQIKKIGNAFWYMTPVSETDRPILGMVVGKEKTLMIDAGNSEAHAQLFLEMLKEQNISNPDFVALTHWHWDHIFGLPVLQNALSIAHFETKKEMNTLVSYEWSDEALDARVKEGTEIEFCADCIKKEFSEKPRNIQILPPSLTFQKQLELDLGDVTCVLEHVGGDHSHDSVVIYIKEEKILFLGDCIYADIFSAKRNYTTKRTFKLIQELEKFDAETYILSHGAAINRDEFLQEIHLLKTVGTYTEAHKGDEEKIKAAYKQELDRELNEDELETITYFVNGYEMVNL</sequence>
<evidence type="ECO:0000313" key="3">
    <source>
        <dbReference type="Proteomes" id="UP000190906"/>
    </source>
</evidence>
<proteinExistence type="predicted"/>
<dbReference type="RefSeq" id="WP_078204631.1">
    <property type="nucleotide sequence ID" value="NZ_MUAJ01000005.1"/>
</dbReference>
<evidence type="ECO:0000259" key="1">
    <source>
        <dbReference type="SMART" id="SM00849"/>
    </source>
</evidence>
<dbReference type="InterPro" id="IPR050855">
    <property type="entry name" value="NDM-1-like"/>
</dbReference>
<keyword evidence="2" id="KW-0378">Hydrolase</keyword>
<dbReference type="InterPro" id="IPR001279">
    <property type="entry name" value="Metallo-B-lactamas"/>
</dbReference>
<dbReference type="PANTHER" id="PTHR42951">
    <property type="entry name" value="METALLO-BETA-LACTAMASE DOMAIN-CONTAINING"/>
    <property type="match status" value="1"/>
</dbReference>
<reference evidence="2 3" key="1">
    <citation type="submission" date="2017-01" db="EMBL/GenBank/DDBJ databases">
        <title>Bacillus cereus isolates.</title>
        <authorList>
            <person name="Beno S.M."/>
        </authorList>
    </citation>
    <scope>NUCLEOTIDE SEQUENCE [LARGE SCALE GENOMIC DNA]</scope>
    <source>
        <strain evidence="2 3">FSL H8-0485</strain>
    </source>
</reference>
<comment type="caution">
    <text evidence="2">The sequence shown here is derived from an EMBL/GenBank/DDBJ whole genome shotgun (WGS) entry which is preliminary data.</text>
</comment>
<dbReference type="Proteomes" id="UP000190906">
    <property type="component" value="Unassembled WGS sequence"/>
</dbReference>
<name>A0A1S9TTC7_BACCE</name>
<dbReference type="SMART" id="SM00849">
    <property type="entry name" value="Lactamase_B"/>
    <property type="match status" value="1"/>
</dbReference>
<evidence type="ECO:0000313" key="2">
    <source>
        <dbReference type="EMBL" id="OOR13170.1"/>
    </source>
</evidence>
<dbReference type="SUPFAM" id="SSF56281">
    <property type="entry name" value="Metallo-hydrolase/oxidoreductase"/>
    <property type="match status" value="1"/>
</dbReference>
<gene>
    <name evidence="2" type="ORF">BW897_08955</name>
</gene>
<organism evidence="2 3">
    <name type="scientific">Bacillus cereus</name>
    <dbReference type="NCBI Taxonomy" id="1396"/>
    <lineage>
        <taxon>Bacteria</taxon>
        <taxon>Bacillati</taxon>
        <taxon>Bacillota</taxon>
        <taxon>Bacilli</taxon>
        <taxon>Bacillales</taxon>
        <taxon>Bacillaceae</taxon>
        <taxon>Bacillus</taxon>
        <taxon>Bacillus cereus group</taxon>
    </lineage>
</organism>
<dbReference type="GO" id="GO:0016787">
    <property type="term" value="F:hydrolase activity"/>
    <property type="evidence" value="ECO:0007669"/>
    <property type="project" value="UniProtKB-KW"/>
</dbReference>
<dbReference type="AlphaFoldDB" id="A0A1S9TTC7"/>
<feature type="domain" description="Metallo-beta-lactamase" evidence="1">
    <location>
        <begin position="28"/>
        <end position="228"/>
    </location>
</feature>
<dbReference type="PANTHER" id="PTHR42951:SF4">
    <property type="entry name" value="ACYL-COENZYME A THIOESTERASE MBLAC2"/>
    <property type="match status" value="1"/>
</dbReference>